<evidence type="ECO:0000313" key="1">
    <source>
        <dbReference type="EMBL" id="AFK63382.1"/>
    </source>
</evidence>
<protein>
    <submittedName>
        <fullName evidence="1">Uncharacterized protein</fullName>
    </submittedName>
</protein>
<dbReference type="HOGENOM" id="CLU_2420442_0_0_4"/>
<dbReference type="Proteomes" id="UP000005267">
    <property type="component" value="Chromosome"/>
</dbReference>
<gene>
    <name evidence="1" type="ordered locus">TKWG_17385</name>
</gene>
<keyword evidence="2" id="KW-1185">Reference proteome</keyword>
<evidence type="ECO:0000313" key="2">
    <source>
        <dbReference type="Proteomes" id="UP000005267"/>
    </source>
</evidence>
<reference evidence="2" key="2">
    <citation type="journal article" date="2013" name="PLoS ONE">
        <title>Genome implosion elicits host-confinement in Alcaligenaceae: evidence from the comparative genomics of Tetrathiobacter kashmirensis, a pathogen in the making.</title>
        <authorList>
            <person name="Ghosh W."/>
            <person name="Alam M."/>
            <person name="Roy C."/>
            <person name="Pyne P."/>
            <person name="George A."/>
            <person name="Chakraborty R."/>
            <person name="Majumder S."/>
            <person name="Agarwal A."/>
            <person name="Chakraborty S."/>
            <person name="Majumdar S."/>
            <person name="Gupta S.K."/>
        </authorList>
    </citation>
    <scope>NUCLEOTIDE SEQUENCE [LARGE SCALE GENOMIC DNA]</scope>
    <source>
        <strain evidence="2">WT001</strain>
    </source>
</reference>
<proteinExistence type="predicted"/>
<reference evidence="1 2" key="1">
    <citation type="journal article" date="2011" name="J. Bacteriol.">
        <title>Whole-genome shotgun sequencing of the sulfur-oxidizing chemoautotroph Tetrathiobacter kashmirensis.</title>
        <authorList>
            <person name="Ghosh W."/>
            <person name="George A."/>
            <person name="Agarwal A."/>
            <person name="Raj P."/>
            <person name="Alam M."/>
            <person name="Pyne P."/>
            <person name="Das Gupta S.K."/>
        </authorList>
    </citation>
    <scope>NUCLEOTIDE SEQUENCE [LARGE SCALE GENOMIC DNA]</scope>
    <source>
        <strain evidence="1 2">WT001</strain>
    </source>
</reference>
<dbReference type="AlphaFoldDB" id="I3UEE4"/>
<dbReference type="STRING" id="1036672.TKWG_17385"/>
<name>I3UEE4_ADVKW</name>
<sequence length="91" mass="10051">MYFKTKYTYGYILHYGGIAMHQSDFADVQNRCGLSVNASMREAGMIFLRMRNNLLAASETITFVLHPHTPGPVWAGRAMPGNAGSDALRLA</sequence>
<organism evidence="1 2">
    <name type="scientific">Advenella kashmirensis (strain DSM 17095 / LMG 22695 / WT001)</name>
    <name type="common">Tetrathiobacter kashmirensis</name>
    <dbReference type="NCBI Taxonomy" id="1036672"/>
    <lineage>
        <taxon>Bacteria</taxon>
        <taxon>Pseudomonadati</taxon>
        <taxon>Pseudomonadota</taxon>
        <taxon>Betaproteobacteria</taxon>
        <taxon>Burkholderiales</taxon>
        <taxon>Alcaligenaceae</taxon>
    </lineage>
</organism>
<dbReference type="EMBL" id="CP003555">
    <property type="protein sequence ID" value="AFK63382.1"/>
    <property type="molecule type" value="Genomic_DNA"/>
</dbReference>
<dbReference type="KEGG" id="aka:TKWG_17385"/>
<accession>I3UEE4</accession>